<organism evidence="2 3">
    <name type="scientific">Chloropicon roscoffensis</name>
    <dbReference type="NCBI Taxonomy" id="1461544"/>
    <lineage>
        <taxon>Eukaryota</taxon>
        <taxon>Viridiplantae</taxon>
        <taxon>Chlorophyta</taxon>
        <taxon>Chloropicophyceae</taxon>
        <taxon>Chloropicales</taxon>
        <taxon>Chloropicaceae</taxon>
        <taxon>Chloropicon</taxon>
    </lineage>
</organism>
<keyword evidence="3" id="KW-1185">Reference proteome</keyword>
<feature type="compositionally biased region" description="Basic and acidic residues" evidence="1">
    <location>
        <begin position="30"/>
        <end position="44"/>
    </location>
</feature>
<proteinExistence type="predicted"/>
<accession>A0AAX4PKI1</accession>
<sequence length="83" mass="9309">MKPQAPGFNYAEANAFLNKRWTAVMSEMNDSRVPKDLRPKEHTRTATVGGWGKSKLHLQPSVNFLRDLSEAIQNGKAKKAGRK</sequence>
<dbReference type="AlphaFoldDB" id="A0AAX4PKI1"/>
<protein>
    <submittedName>
        <fullName evidence="2">Uncharacterized protein</fullName>
    </submittedName>
</protein>
<dbReference type="Proteomes" id="UP001472866">
    <property type="component" value="Chromosome 14"/>
</dbReference>
<evidence type="ECO:0000313" key="3">
    <source>
        <dbReference type="Proteomes" id="UP001472866"/>
    </source>
</evidence>
<dbReference type="EMBL" id="CP151514">
    <property type="protein sequence ID" value="WZN66140.1"/>
    <property type="molecule type" value="Genomic_DNA"/>
</dbReference>
<evidence type="ECO:0000256" key="1">
    <source>
        <dbReference type="SAM" id="MobiDB-lite"/>
    </source>
</evidence>
<reference evidence="2 3" key="1">
    <citation type="submission" date="2024-03" db="EMBL/GenBank/DDBJ databases">
        <title>Complete genome sequence of the green alga Chloropicon roscoffensis RCC1871.</title>
        <authorList>
            <person name="Lemieux C."/>
            <person name="Pombert J.-F."/>
            <person name="Otis C."/>
            <person name="Turmel M."/>
        </authorList>
    </citation>
    <scope>NUCLEOTIDE SEQUENCE [LARGE SCALE GENOMIC DNA]</scope>
    <source>
        <strain evidence="2 3">RCC1871</strain>
    </source>
</reference>
<gene>
    <name evidence="2" type="ORF">HKI87_14g77050</name>
</gene>
<name>A0AAX4PKI1_9CHLO</name>
<feature type="region of interest" description="Disordered" evidence="1">
    <location>
        <begin position="30"/>
        <end position="51"/>
    </location>
</feature>
<evidence type="ECO:0000313" key="2">
    <source>
        <dbReference type="EMBL" id="WZN66140.1"/>
    </source>
</evidence>